<sequence length="131" mass="14880">MADKYYYSLGRRKTSTATVRLFEGAGKSEVNKKSFEEVYPSKVDQTRVLEPFVVAELDPKKFYFTIVAQGGGVSGQLDAIRLGLSRSIVKMDPDKKSALKKAGLMTRDPRMVERKKTGLRKARKREQFSKR</sequence>
<name>A0A955LAW7_9BACT</name>
<dbReference type="GO" id="GO:0003723">
    <property type="term" value="F:RNA binding"/>
    <property type="evidence" value="ECO:0007669"/>
    <property type="project" value="TreeGrafter"/>
</dbReference>
<proteinExistence type="inferred from homology"/>
<dbReference type="HAMAP" id="MF_00532_B">
    <property type="entry name" value="Ribosomal_uS9_B"/>
    <property type="match status" value="1"/>
</dbReference>
<dbReference type="InterPro" id="IPR014721">
    <property type="entry name" value="Ribsml_uS5_D2-typ_fold_subgr"/>
</dbReference>
<dbReference type="Pfam" id="PF00380">
    <property type="entry name" value="Ribosomal_S9"/>
    <property type="match status" value="1"/>
</dbReference>
<gene>
    <name evidence="5 8" type="primary">rpsI</name>
    <name evidence="8" type="ORF">KC669_02100</name>
</gene>
<dbReference type="InterPro" id="IPR000754">
    <property type="entry name" value="Ribosomal_uS9"/>
</dbReference>
<dbReference type="EMBL" id="JAGQLF010000018">
    <property type="protein sequence ID" value="MCA9386805.1"/>
    <property type="molecule type" value="Genomic_DNA"/>
</dbReference>
<dbReference type="FunFam" id="3.30.230.10:FF:000001">
    <property type="entry name" value="30S ribosomal protein S9"/>
    <property type="match status" value="1"/>
</dbReference>
<dbReference type="GO" id="GO:0015935">
    <property type="term" value="C:small ribosomal subunit"/>
    <property type="evidence" value="ECO:0007669"/>
    <property type="project" value="TreeGrafter"/>
</dbReference>
<evidence type="ECO:0000256" key="5">
    <source>
        <dbReference type="HAMAP-Rule" id="MF_00532"/>
    </source>
</evidence>
<dbReference type="InterPro" id="IPR023035">
    <property type="entry name" value="Ribosomal_uS9_bac/plastid"/>
</dbReference>
<dbReference type="PROSITE" id="PS00360">
    <property type="entry name" value="RIBOSOMAL_S9"/>
    <property type="match status" value="1"/>
</dbReference>
<feature type="region of interest" description="Disordered" evidence="7">
    <location>
        <begin position="100"/>
        <end position="131"/>
    </location>
</feature>
<dbReference type="PANTHER" id="PTHR21569:SF1">
    <property type="entry name" value="SMALL RIBOSOMAL SUBUNIT PROTEIN US9M"/>
    <property type="match status" value="1"/>
</dbReference>
<evidence type="ECO:0000256" key="2">
    <source>
        <dbReference type="ARBA" id="ARBA00022980"/>
    </source>
</evidence>
<accession>A0A955LAW7</accession>
<dbReference type="InterPro" id="IPR020568">
    <property type="entry name" value="Ribosomal_Su5_D2-typ_SF"/>
</dbReference>
<dbReference type="Gene3D" id="3.30.230.10">
    <property type="match status" value="1"/>
</dbReference>
<dbReference type="SUPFAM" id="SSF54211">
    <property type="entry name" value="Ribosomal protein S5 domain 2-like"/>
    <property type="match status" value="1"/>
</dbReference>
<evidence type="ECO:0000313" key="9">
    <source>
        <dbReference type="Proteomes" id="UP000714915"/>
    </source>
</evidence>
<organism evidence="8 9">
    <name type="scientific">Candidatus Dojkabacteria bacterium</name>
    <dbReference type="NCBI Taxonomy" id="2099670"/>
    <lineage>
        <taxon>Bacteria</taxon>
        <taxon>Candidatus Dojkabacteria</taxon>
    </lineage>
</organism>
<protein>
    <recommendedName>
        <fullName evidence="4 5">Small ribosomal subunit protein uS9</fullName>
    </recommendedName>
</protein>
<dbReference type="GO" id="GO:0006412">
    <property type="term" value="P:translation"/>
    <property type="evidence" value="ECO:0007669"/>
    <property type="project" value="UniProtKB-UniRule"/>
</dbReference>
<dbReference type="Proteomes" id="UP000714915">
    <property type="component" value="Unassembled WGS sequence"/>
</dbReference>
<evidence type="ECO:0000256" key="4">
    <source>
        <dbReference type="ARBA" id="ARBA00035259"/>
    </source>
</evidence>
<evidence type="ECO:0000256" key="7">
    <source>
        <dbReference type="SAM" id="MobiDB-lite"/>
    </source>
</evidence>
<evidence type="ECO:0000256" key="1">
    <source>
        <dbReference type="ARBA" id="ARBA00005251"/>
    </source>
</evidence>
<evidence type="ECO:0000256" key="6">
    <source>
        <dbReference type="RuleBase" id="RU003815"/>
    </source>
</evidence>
<feature type="compositionally biased region" description="Basic and acidic residues" evidence="7">
    <location>
        <begin position="107"/>
        <end position="116"/>
    </location>
</feature>
<reference evidence="8" key="1">
    <citation type="submission" date="2020-04" db="EMBL/GenBank/DDBJ databases">
        <authorList>
            <person name="Zhang T."/>
        </authorList>
    </citation>
    <scope>NUCLEOTIDE SEQUENCE</scope>
    <source>
        <strain evidence="8">HKST-UBA09</strain>
    </source>
</reference>
<keyword evidence="2 5" id="KW-0689">Ribosomal protein</keyword>
<evidence type="ECO:0000256" key="3">
    <source>
        <dbReference type="ARBA" id="ARBA00023274"/>
    </source>
</evidence>
<keyword evidence="3 5" id="KW-0687">Ribonucleoprotein</keyword>
<reference evidence="8" key="2">
    <citation type="journal article" date="2021" name="Microbiome">
        <title>Successional dynamics and alternative stable states in a saline activated sludge microbial community over 9 years.</title>
        <authorList>
            <person name="Wang Y."/>
            <person name="Ye J."/>
            <person name="Ju F."/>
            <person name="Liu L."/>
            <person name="Boyd J.A."/>
            <person name="Deng Y."/>
            <person name="Parks D.H."/>
            <person name="Jiang X."/>
            <person name="Yin X."/>
            <person name="Woodcroft B.J."/>
            <person name="Tyson G.W."/>
            <person name="Hugenholtz P."/>
            <person name="Polz M.F."/>
            <person name="Zhang T."/>
        </authorList>
    </citation>
    <scope>NUCLEOTIDE SEQUENCE</scope>
    <source>
        <strain evidence="8">HKST-UBA09</strain>
    </source>
</reference>
<dbReference type="GO" id="GO:0003735">
    <property type="term" value="F:structural constituent of ribosome"/>
    <property type="evidence" value="ECO:0007669"/>
    <property type="project" value="InterPro"/>
</dbReference>
<comment type="similarity">
    <text evidence="1 5 6">Belongs to the universal ribosomal protein uS9 family.</text>
</comment>
<evidence type="ECO:0000313" key="8">
    <source>
        <dbReference type="EMBL" id="MCA9386805.1"/>
    </source>
</evidence>
<dbReference type="NCBIfam" id="NF001099">
    <property type="entry name" value="PRK00132.1"/>
    <property type="match status" value="1"/>
</dbReference>
<dbReference type="PANTHER" id="PTHR21569">
    <property type="entry name" value="RIBOSOMAL PROTEIN S9"/>
    <property type="match status" value="1"/>
</dbReference>
<dbReference type="AlphaFoldDB" id="A0A955LAW7"/>
<dbReference type="InterPro" id="IPR020574">
    <property type="entry name" value="Ribosomal_uS9_CS"/>
</dbReference>
<dbReference type="GO" id="GO:0005737">
    <property type="term" value="C:cytoplasm"/>
    <property type="evidence" value="ECO:0007669"/>
    <property type="project" value="UniProtKB-ARBA"/>
</dbReference>
<comment type="caution">
    <text evidence="8">The sequence shown here is derived from an EMBL/GenBank/DDBJ whole genome shotgun (WGS) entry which is preliminary data.</text>
</comment>